<gene>
    <name evidence="2" type="ORF">PQG43_10630</name>
</gene>
<evidence type="ECO:0000313" key="3">
    <source>
        <dbReference type="Proteomes" id="UP001321344"/>
    </source>
</evidence>
<dbReference type="RefSeq" id="WP_223142606.1">
    <property type="nucleotide sequence ID" value="NZ_CBCSDE010000002.1"/>
</dbReference>
<dbReference type="InterPro" id="IPR027843">
    <property type="entry name" value="DUF4440"/>
</dbReference>
<proteinExistence type="predicted"/>
<protein>
    <submittedName>
        <fullName evidence="2">Nuclear transport factor 2 family protein</fullName>
    </submittedName>
</protein>
<dbReference type="SUPFAM" id="SSF54427">
    <property type="entry name" value="NTF2-like"/>
    <property type="match status" value="1"/>
</dbReference>
<dbReference type="Pfam" id="PF14534">
    <property type="entry name" value="DUF4440"/>
    <property type="match status" value="1"/>
</dbReference>
<feature type="domain" description="DUF4440" evidence="1">
    <location>
        <begin position="37"/>
        <end position="138"/>
    </location>
</feature>
<dbReference type="EMBL" id="JARJOW010000007">
    <property type="protein sequence ID" value="MDF5691321.1"/>
    <property type="molecule type" value="Genomic_DNA"/>
</dbReference>
<organism evidence="2 3">
    <name type="scientific">Aquirufa aurantiipilula</name>
    <dbReference type="NCBI Taxonomy" id="2696561"/>
    <lineage>
        <taxon>Bacteria</taxon>
        <taxon>Pseudomonadati</taxon>
        <taxon>Bacteroidota</taxon>
        <taxon>Cytophagia</taxon>
        <taxon>Cytophagales</taxon>
        <taxon>Flectobacillaceae</taxon>
        <taxon>Aquirufa</taxon>
    </lineage>
</organism>
<evidence type="ECO:0000313" key="2">
    <source>
        <dbReference type="EMBL" id="MDF5691321.1"/>
    </source>
</evidence>
<dbReference type="Gene3D" id="3.10.450.50">
    <property type="match status" value="1"/>
</dbReference>
<accession>A0ABT6BLG3</accession>
<reference evidence="2 3" key="1">
    <citation type="submission" date="2023-03" db="EMBL/GenBank/DDBJ databases">
        <title>Genome sequencing of Aquirufa.</title>
        <authorList>
            <person name="Pitt A."/>
            <person name="Hahn M.W."/>
        </authorList>
    </citation>
    <scope>NUCLEOTIDE SEQUENCE [LARGE SCALE GENOMIC DNA]</scope>
    <source>
        <strain evidence="2 3">WAEICH-18A</strain>
    </source>
</reference>
<keyword evidence="3" id="KW-1185">Reference proteome</keyword>
<name>A0ABT6BLG3_9BACT</name>
<evidence type="ECO:0000259" key="1">
    <source>
        <dbReference type="Pfam" id="PF14534"/>
    </source>
</evidence>
<dbReference type="Proteomes" id="UP001321344">
    <property type="component" value="Unassembled WGS sequence"/>
</dbReference>
<sequence>MKKLIQIIGYSFISLLLGKSDLLAQAPVDSLHQPIIRFFDGFSQLNTALFRENTTPDFVLLEAGMIWTNDTLVSKVKPNPNMLYERKNSFTFLTTEQKGDMAWVSYWNQAVIRRGDQIRNARWLESVVLVNQSGRWKIRMMHSTPMNK</sequence>
<comment type="caution">
    <text evidence="2">The sequence shown here is derived from an EMBL/GenBank/DDBJ whole genome shotgun (WGS) entry which is preliminary data.</text>
</comment>
<dbReference type="InterPro" id="IPR032710">
    <property type="entry name" value="NTF2-like_dom_sf"/>
</dbReference>